<organism evidence="4 5">
    <name type="scientific">Daedalea quercina L-15889</name>
    <dbReference type="NCBI Taxonomy" id="1314783"/>
    <lineage>
        <taxon>Eukaryota</taxon>
        <taxon>Fungi</taxon>
        <taxon>Dikarya</taxon>
        <taxon>Basidiomycota</taxon>
        <taxon>Agaricomycotina</taxon>
        <taxon>Agaricomycetes</taxon>
        <taxon>Polyporales</taxon>
        <taxon>Fomitopsis</taxon>
    </lineage>
</organism>
<dbReference type="Gene3D" id="3.40.50.12780">
    <property type="entry name" value="N-terminal domain of ligase-like"/>
    <property type="match status" value="1"/>
</dbReference>
<dbReference type="PROSITE" id="PS00455">
    <property type="entry name" value="AMP_BINDING"/>
    <property type="match status" value="1"/>
</dbReference>
<dbReference type="PANTHER" id="PTHR24096">
    <property type="entry name" value="LONG-CHAIN-FATTY-ACID--COA LIGASE"/>
    <property type="match status" value="1"/>
</dbReference>
<dbReference type="InterPro" id="IPR020845">
    <property type="entry name" value="AMP-binding_CS"/>
</dbReference>
<evidence type="ECO:0000313" key="4">
    <source>
        <dbReference type="EMBL" id="KZT67099.1"/>
    </source>
</evidence>
<keyword evidence="1" id="KW-0812">Transmembrane</keyword>
<dbReference type="SUPFAM" id="SSF56801">
    <property type="entry name" value="Acetyl-CoA synthetase-like"/>
    <property type="match status" value="1"/>
</dbReference>
<dbReference type="InterPro" id="IPR000873">
    <property type="entry name" value="AMP-dep_synth/lig_dom"/>
</dbReference>
<dbReference type="Pfam" id="PF13193">
    <property type="entry name" value="AMP-binding_C"/>
    <property type="match status" value="1"/>
</dbReference>
<evidence type="ECO:0000259" key="2">
    <source>
        <dbReference type="Pfam" id="PF00501"/>
    </source>
</evidence>
<evidence type="ECO:0000256" key="1">
    <source>
        <dbReference type="SAM" id="Phobius"/>
    </source>
</evidence>
<dbReference type="Gene3D" id="3.30.300.30">
    <property type="match status" value="1"/>
</dbReference>
<dbReference type="Pfam" id="PF00501">
    <property type="entry name" value="AMP-binding"/>
    <property type="match status" value="1"/>
</dbReference>
<accession>A0A165NL27</accession>
<gene>
    <name evidence="4" type="ORF">DAEQUDRAFT_751862</name>
</gene>
<reference evidence="4 5" key="1">
    <citation type="journal article" date="2016" name="Mol. Biol. Evol.">
        <title>Comparative Genomics of Early-Diverging Mushroom-Forming Fungi Provides Insights into the Origins of Lignocellulose Decay Capabilities.</title>
        <authorList>
            <person name="Nagy L.G."/>
            <person name="Riley R."/>
            <person name="Tritt A."/>
            <person name="Adam C."/>
            <person name="Daum C."/>
            <person name="Floudas D."/>
            <person name="Sun H."/>
            <person name="Yadav J.S."/>
            <person name="Pangilinan J."/>
            <person name="Larsson K.H."/>
            <person name="Matsuura K."/>
            <person name="Barry K."/>
            <person name="Labutti K."/>
            <person name="Kuo R."/>
            <person name="Ohm R.A."/>
            <person name="Bhattacharya S.S."/>
            <person name="Shirouzu T."/>
            <person name="Yoshinaga Y."/>
            <person name="Martin F.M."/>
            <person name="Grigoriev I.V."/>
            <person name="Hibbett D.S."/>
        </authorList>
    </citation>
    <scope>NUCLEOTIDE SEQUENCE [LARGE SCALE GENOMIC DNA]</scope>
    <source>
        <strain evidence="4 5">L-15889</strain>
    </source>
</reference>
<protein>
    <submittedName>
        <fullName evidence="4">Acetyl-CoA synthetase-like protein</fullName>
    </submittedName>
</protein>
<keyword evidence="5" id="KW-1185">Reference proteome</keyword>
<dbReference type="InterPro" id="IPR045851">
    <property type="entry name" value="AMP-bd_C_sf"/>
</dbReference>
<dbReference type="InterPro" id="IPR042099">
    <property type="entry name" value="ANL_N_sf"/>
</dbReference>
<dbReference type="AlphaFoldDB" id="A0A165NL27"/>
<dbReference type="PANTHER" id="PTHR24096:SF422">
    <property type="entry name" value="BCDNA.GH02901"/>
    <property type="match status" value="1"/>
</dbReference>
<dbReference type="Proteomes" id="UP000076727">
    <property type="component" value="Unassembled WGS sequence"/>
</dbReference>
<feature type="transmembrane region" description="Helical" evidence="1">
    <location>
        <begin position="254"/>
        <end position="276"/>
    </location>
</feature>
<proteinExistence type="predicted"/>
<dbReference type="GO" id="GO:0016405">
    <property type="term" value="F:CoA-ligase activity"/>
    <property type="evidence" value="ECO:0007669"/>
    <property type="project" value="TreeGrafter"/>
</dbReference>
<dbReference type="OrthoDB" id="6509636at2759"/>
<evidence type="ECO:0000259" key="3">
    <source>
        <dbReference type="Pfam" id="PF13193"/>
    </source>
</evidence>
<feature type="domain" description="AMP-binding enzyme C-terminal" evidence="3">
    <location>
        <begin position="464"/>
        <end position="551"/>
    </location>
</feature>
<dbReference type="STRING" id="1314783.A0A165NL27"/>
<keyword evidence="1" id="KW-0472">Membrane</keyword>
<name>A0A165NL27_9APHY</name>
<dbReference type="InterPro" id="IPR025110">
    <property type="entry name" value="AMP-bd_C"/>
</dbReference>
<dbReference type="EMBL" id="KV429080">
    <property type="protein sequence ID" value="KZT67099.1"/>
    <property type="molecule type" value="Genomic_DNA"/>
</dbReference>
<evidence type="ECO:0000313" key="5">
    <source>
        <dbReference type="Proteomes" id="UP000076727"/>
    </source>
</evidence>
<keyword evidence="1" id="KW-1133">Transmembrane helix</keyword>
<sequence length="580" mass="63758">MTEISGPGGPLPAIPDDLSLVQFMLDYRHPSRPSVAQPDTWLIEDSTGRRVTVDEIRTRVEALANAFKIRWNIEEDDVICIFSPNHIDYPVTVWAAHRLGATLTTSNPAFTAVELQYQLKLTKARAVVVHPSNLHVALDAARAVGIPAERIVLFDVPGISIGSQATVSEFVGEGMTKPLSFTERRLQPGEARTKLAFLSLSSGTTGRPKAVCIPHISPIANVIMMAHAANLQTGPLEKRSYRPGDVGMALLPFYHIYGLVVVMHFAIFYGMTLVVIPKFSFSDMLKSIERHKINYIPVVPPIVVLLCKHPDVLKYDLSSLHALKSGAAPLTAELIKQLSERFPRMSIGQSYGMTETCTTVTFPQLDMHIGTPGSAGRLLPGVRAKVIDPDGKLLGYEQPGQLVVWSPANALGYLNNAQATKETFVDGWIYTGDEVVINEQKDIFVVDRIKELLKVRGFQVAPAELEGHLLDHPDVTDVCVVGLPDEYSGEVPLAFVVPTMATVQRMQKDPEEEARVKLSIMKHVSDAKVNYKQLAGGVEFIDSIPKNPSGKLLRRFLRDRAREMQAAGKLSRPAGMKAKL</sequence>
<dbReference type="CDD" id="cd05911">
    <property type="entry name" value="Firefly_Luc_like"/>
    <property type="match status" value="1"/>
</dbReference>
<feature type="domain" description="AMP-dependent synthetase/ligase" evidence="2">
    <location>
        <begin position="37"/>
        <end position="414"/>
    </location>
</feature>